<evidence type="ECO:0000313" key="2">
    <source>
        <dbReference type="Proteomes" id="UP000585474"/>
    </source>
</evidence>
<name>A0A7J0E056_9ERIC</name>
<accession>A0A7J0E056</accession>
<keyword evidence="2" id="KW-1185">Reference proteome</keyword>
<dbReference type="EMBL" id="BJWL01000463">
    <property type="protein sequence ID" value="GFS46168.1"/>
    <property type="molecule type" value="Genomic_DNA"/>
</dbReference>
<comment type="caution">
    <text evidence="1">The sequence shown here is derived from an EMBL/GenBank/DDBJ whole genome shotgun (WGS) entry which is preliminary data.</text>
</comment>
<sequence>MELNRAHKLVHDDTAMEKLRTDHNIPNDIMIDKLRPREDANTTEGTEESHLNLVEDFGRGLICESRLLRWLTTSTGLGRLLALRIRELVAKCRTTSLEELIKELSKNARISRDLVLNEQKSSPNSCSTREVEEGEEVNQVEVAVPKVAPFAPVPATSPILVKSYGSKGVDDHDFPLEQPATRYLIEHSFTEADAAEMSLEEVQMALNPRALSHHAPKRCGGPRCRSLKRSMAKSVRMKKYSSNAKKILKKTNTLESNLKKALVVKEQFAKPVILLLPSPSLSLMLPKKNFTRLCKIYMSARRWLLARFMNKFLTVATAEVGTLMRDKWPNFALAFFKKAGSHV</sequence>
<protein>
    <submittedName>
        <fullName evidence="1">Uncharacterized protein</fullName>
    </submittedName>
</protein>
<evidence type="ECO:0000313" key="1">
    <source>
        <dbReference type="EMBL" id="GFS46168.1"/>
    </source>
</evidence>
<proteinExistence type="predicted"/>
<reference evidence="2" key="1">
    <citation type="submission" date="2019-07" db="EMBL/GenBank/DDBJ databases">
        <title>De Novo Assembly of kiwifruit Actinidia rufa.</title>
        <authorList>
            <person name="Sugita-Konishi S."/>
            <person name="Sato K."/>
            <person name="Mori E."/>
            <person name="Abe Y."/>
            <person name="Kisaki G."/>
            <person name="Hamano K."/>
            <person name="Suezawa K."/>
            <person name="Otani M."/>
            <person name="Fukuda T."/>
            <person name="Manabe T."/>
            <person name="Gomi K."/>
            <person name="Tabuchi M."/>
            <person name="Akimitsu K."/>
            <person name="Kataoka I."/>
        </authorList>
    </citation>
    <scope>NUCLEOTIDE SEQUENCE [LARGE SCALE GENOMIC DNA]</scope>
    <source>
        <strain evidence="2">cv. Fuchu</strain>
    </source>
</reference>
<gene>
    <name evidence="1" type="ORF">Acr_00g0100550</name>
</gene>
<dbReference type="AlphaFoldDB" id="A0A7J0E056"/>
<dbReference type="Proteomes" id="UP000585474">
    <property type="component" value="Unassembled WGS sequence"/>
</dbReference>
<organism evidence="1 2">
    <name type="scientific">Actinidia rufa</name>
    <dbReference type="NCBI Taxonomy" id="165716"/>
    <lineage>
        <taxon>Eukaryota</taxon>
        <taxon>Viridiplantae</taxon>
        <taxon>Streptophyta</taxon>
        <taxon>Embryophyta</taxon>
        <taxon>Tracheophyta</taxon>
        <taxon>Spermatophyta</taxon>
        <taxon>Magnoliopsida</taxon>
        <taxon>eudicotyledons</taxon>
        <taxon>Gunneridae</taxon>
        <taxon>Pentapetalae</taxon>
        <taxon>asterids</taxon>
        <taxon>Ericales</taxon>
        <taxon>Actinidiaceae</taxon>
        <taxon>Actinidia</taxon>
    </lineage>
</organism>